<feature type="domain" description="Enoyl reductase (ER)" evidence="1">
    <location>
        <begin position="40"/>
        <end position="370"/>
    </location>
</feature>
<dbReference type="Gene3D" id="3.40.50.720">
    <property type="entry name" value="NAD(P)-binding Rossmann-like Domain"/>
    <property type="match status" value="1"/>
</dbReference>
<dbReference type="HOGENOM" id="CLU_026673_3_3_1"/>
<dbReference type="PANTHER" id="PTHR11695">
    <property type="entry name" value="ALCOHOL DEHYDROGENASE RELATED"/>
    <property type="match status" value="1"/>
</dbReference>
<dbReference type="Proteomes" id="UP000018087">
    <property type="component" value="Unassembled WGS sequence"/>
</dbReference>
<keyword evidence="3" id="KW-1185">Reference proteome</keyword>
<evidence type="ECO:0000259" key="1">
    <source>
        <dbReference type="SMART" id="SM00829"/>
    </source>
</evidence>
<dbReference type="InterPro" id="IPR011032">
    <property type="entry name" value="GroES-like_sf"/>
</dbReference>
<dbReference type="SUPFAM" id="SSF51735">
    <property type="entry name" value="NAD(P)-binding Rossmann-fold domains"/>
    <property type="match status" value="1"/>
</dbReference>
<dbReference type="SUPFAM" id="SSF50129">
    <property type="entry name" value="GroES-like"/>
    <property type="match status" value="1"/>
</dbReference>
<gene>
    <name evidence="2" type="ORF">HMPREF1624_05676</name>
</gene>
<dbReference type="Gene3D" id="3.90.180.10">
    <property type="entry name" value="Medium-chain alcohol dehydrogenases, catalytic domain"/>
    <property type="match status" value="1"/>
</dbReference>
<protein>
    <recommendedName>
        <fullName evidence="1">Enoyl reductase (ER) domain-containing protein</fullName>
    </recommendedName>
</protein>
<dbReference type="AlphaFoldDB" id="U7PPF2"/>
<dbReference type="InterPro" id="IPR036291">
    <property type="entry name" value="NAD(P)-bd_dom_sf"/>
</dbReference>
<proteinExistence type="predicted"/>
<sequence>MAAANTPTQLPPTMRAWVYQTGKGGIENTLKLIPDYPVPSHFRTLEAPPPGQGDAVLVRILAASLNPVDYKLVELPVVGGLLQKTPATPAVDFCGRVVRVGTSATTLKEGQLVAGKLPPQPQHGALADYAVAHSVNVVPVPDGVSVEQAATIGLAGATAWTALVPQMEAAQARNTTATGRGRDKPLRVFVNGGSGGIGSFAIPLAKARGCHVTATCSAASAQLVRDVLGADDVIDYRTTDVADALVQKANEAGRPYDVAVDVIGMRFGLYKAADAFLAAGAAFPRIGMEPGTIKDAVAIVYRPTLLGGGRHASPFVTGRATPDILRGLLDLMAQGQLTVPLDGGAAVPFEDVPRAYARLKTQRTQGKIVVRVAEDN</sequence>
<evidence type="ECO:0000313" key="3">
    <source>
        <dbReference type="Proteomes" id="UP000018087"/>
    </source>
</evidence>
<dbReference type="PANTHER" id="PTHR11695:SF294">
    <property type="entry name" value="RETICULON-4-INTERACTING PROTEIN 1, MITOCHONDRIAL"/>
    <property type="match status" value="1"/>
</dbReference>
<dbReference type="InterPro" id="IPR050700">
    <property type="entry name" value="YIM1/Zinc_Alcohol_DH_Fams"/>
</dbReference>
<dbReference type="SMART" id="SM00829">
    <property type="entry name" value="PKS_ER"/>
    <property type="match status" value="1"/>
</dbReference>
<dbReference type="Pfam" id="PF13602">
    <property type="entry name" value="ADH_zinc_N_2"/>
    <property type="match status" value="1"/>
</dbReference>
<dbReference type="GO" id="GO:0016491">
    <property type="term" value="F:oxidoreductase activity"/>
    <property type="evidence" value="ECO:0007669"/>
    <property type="project" value="InterPro"/>
</dbReference>
<accession>U7PPF2</accession>
<dbReference type="InterPro" id="IPR013154">
    <property type="entry name" value="ADH-like_N"/>
</dbReference>
<dbReference type="Pfam" id="PF08240">
    <property type="entry name" value="ADH_N"/>
    <property type="match status" value="1"/>
</dbReference>
<dbReference type="eggNOG" id="KOG1198">
    <property type="taxonomic scope" value="Eukaryota"/>
</dbReference>
<reference evidence="3" key="1">
    <citation type="journal article" date="2014" name="Genome Announc.">
        <title>Genome sequence of the pathogenic fungus Sporothrix schenckii (ATCC 58251).</title>
        <authorList>
            <person name="Cuomo C.A."/>
            <person name="Rodriguez-Del Valle N."/>
            <person name="Perez-Sanchez L."/>
            <person name="Abouelleil A."/>
            <person name="Goldberg J."/>
            <person name="Young S."/>
            <person name="Zeng Q."/>
            <person name="Birren B.W."/>
        </authorList>
    </citation>
    <scope>NUCLEOTIDE SEQUENCE [LARGE SCALE GENOMIC DNA]</scope>
    <source>
        <strain evidence="3">ATCC 58251 / de Perez 2211183</strain>
    </source>
</reference>
<dbReference type="STRING" id="1391915.U7PPF2"/>
<dbReference type="CDD" id="cd08267">
    <property type="entry name" value="MDR1"/>
    <property type="match status" value="1"/>
</dbReference>
<organism evidence="2 3">
    <name type="scientific">Sporothrix schenckii (strain ATCC 58251 / de Perez 2211183)</name>
    <name type="common">Rose-picker's disease fungus</name>
    <dbReference type="NCBI Taxonomy" id="1391915"/>
    <lineage>
        <taxon>Eukaryota</taxon>
        <taxon>Fungi</taxon>
        <taxon>Dikarya</taxon>
        <taxon>Ascomycota</taxon>
        <taxon>Pezizomycotina</taxon>
        <taxon>Sordariomycetes</taxon>
        <taxon>Sordariomycetidae</taxon>
        <taxon>Ophiostomatales</taxon>
        <taxon>Ophiostomataceae</taxon>
        <taxon>Sporothrix</taxon>
    </lineage>
</organism>
<name>U7PPF2_SPOS1</name>
<dbReference type="OrthoDB" id="201656at2759"/>
<evidence type="ECO:0000313" key="2">
    <source>
        <dbReference type="EMBL" id="ERS97508.1"/>
    </source>
</evidence>
<dbReference type="GO" id="GO:0005739">
    <property type="term" value="C:mitochondrion"/>
    <property type="evidence" value="ECO:0007669"/>
    <property type="project" value="TreeGrafter"/>
</dbReference>
<dbReference type="EMBL" id="KI440847">
    <property type="protein sequence ID" value="ERS97508.1"/>
    <property type="molecule type" value="Genomic_DNA"/>
</dbReference>
<dbReference type="InterPro" id="IPR020843">
    <property type="entry name" value="ER"/>
</dbReference>